<sequence length="200" mass="22398">MTELEFLLKPQELYGGAIACVIPEGFLDVSMLREVPDTQEVFVNSRDASEKDKIPDGLGLDESIIIDLLQRVDAANDREALDMHLQEIAGLNASKEWTVAKLDTSKAYQTCVAIETAYKWGKQDLKETLVLCLALLRLEDVETDVIISINIPISSKPALEDVHNWLQDKTQPLPPNIDSAYSILRTMANKLEVRDKTLFV</sequence>
<keyword evidence="3" id="KW-0653">Protein transport</keyword>
<proteinExistence type="inferred from homology"/>
<accession>A0A0C7MY53</accession>
<evidence type="ECO:0000313" key="4">
    <source>
        <dbReference type="EMBL" id="CEP62645.1"/>
    </source>
</evidence>
<evidence type="ECO:0000256" key="2">
    <source>
        <dbReference type="ARBA" id="ARBA00022448"/>
    </source>
</evidence>
<dbReference type="Proteomes" id="UP000054304">
    <property type="component" value="Unassembled WGS sequence"/>
</dbReference>
<dbReference type="InterPro" id="IPR007681">
    <property type="entry name" value="Mog1"/>
</dbReference>
<dbReference type="PANTHER" id="PTHR15837:SF0">
    <property type="entry name" value="RAN GUANINE NUCLEOTIDE RELEASE FACTOR"/>
    <property type="match status" value="1"/>
</dbReference>
<evidence type="ECO:0000313" key="5">
    <source>
        <dbReference type="Proteomes" id="UP000054304"/>
    </source>
</evidence>
<reference evidence="4 5" key="1">
    <citation type="submission" date="2014-12" db="EMBL/GenBank/DDBJ databases">
        <authorList>
            <person name="Neuveglise Cecile"/>
        </authorList>
    </citation>
    <scope>NUCLEOTIDE SEQUENCE [LARGE SCALE GENOMIC DNA]</scope>
    <source>
        <strain evidence="4 5">CBS 12615</strain>
    </source>
</reference>
<dbReference type="GO" id="GO:0005634">
    <property type="term" value="C:nucleus"/>
    <property type="evidence" value="ECO:0007669"/>
    <property type="project" value="EnsemblFungi"/>
</dbReference>
<dbReference type="SUPFAM" id="SSF55724">
    <property type="entry name" value="Mog1p/PsbP-like"/>
    <property type="match status" value="1"/>
</dbReference>
<dbReference type="GO" id="GO:0006606">
    <property type="term" value="P:protein import into nucleus"/>
    <property type="evidence" value="ECO:0007669"/>
    <property type="project" value="EnsemblFungi"/>
</dbReference>
<dbReference type="AlphaFoldDB" id="A0A0C7MY53"/>
<protein>
    <submittedName>
        <fullName evidence="4">LALA0S06e00430g1_1</fullName>
    </submittedName>
</protein>
<dbReference type="GeneID" id="34686115"/>
<dbReference type="GO" id="GO:0031267">
    <property type="term" value="F:small GTPase binding"/>
    <property type="evidence" value="ECO:0007669"/>
    <property type="project" value="EnsemblFungi"/>
</dbReference>
<dbReference type="RefSeq" id="XP_022628869.1">
    <property type="nucleotide sequence ID" value="XM_022771691.1"/>
</dbReference>
<comment type="similarity">
    <text evidence="1">Belongs to the MOG1 family.</text>
</comment>
<keyword evidence="2" id="KW-0813">Transport</keyword>
<organism evidence="4 5">
    <name type="scientific">Lachancea lanzarotensis</name>
    <dbReference type="NCBI Taxonomy" id="1245769"/>
    <lineage>
        <taxon>Eukaryota</taxon>
        <taxon>Fungi</taxon>
        <taxon>Dikarya</taxon>
        <taxon>Ascomycota</taxon>
        <taxon>Saccharomycotina</taxon>
        <taxon>Saccharomycetes</taxon>
        <taxon>Saccharomycetales</taxon>
        <taxon>Saccharomycetaceae</taxon>
        <taxon>Lachancea</taxon>
    </lineage>
</organism>
<dbReference type="PANTHER" id="PTHR15837">
    <property type="entry name" value="RAN GUANINE NUCLEOTIDE RELEASE FACTOR"/>
    <property type="match status" value="1"/>
</dbReference>
<gene>
    <name evidence="4" type="ORF">LALA0_S06e00430g</name>
</gene>
<evidence type="ECO:0000256" key="1">
    <source>
        <dbReference type="ARBA" id="ARBA00010307"/>
    </source>
</evidence>
<dbReference type="Pfam" id="PF04603">
    <property type="entry name" value="Mog1"/>
    <property type="match status" value="1"/>
</dbReference>
<dbReference type="STRING" id="1245769.A0A0C7MY53"/>
<keyword evidence="5" id="KW-1185">Reference proteome</keyword>
<dbReference type="EMBL" id="LN736365">
    <property type="protein sequence ID" value="CEP62645.1"/>
    <property type="molecule type" value="Genomic_DNA"/>
</dbReference>
<dbReference type="OrthoDB" id="10255285at2759"/>
<dbReference type="InterPro" id="IPR016123">
    <property type="entry name" value="Mog1/PsbP_a/b/a-sand"/>
</dbReference>
<name>A0A0C7MY53_9SACH</name>
<dbReference type="Gene3D" id="3.40.1000.10">
    <property type="entry name" value="Mog1/PsbP, alpha/beta/alpha sandwich"/>
    <property type="match status" value="1"/>
</dbReference>
<dbReference type="HOGENOM" id="CLU_081345_1_2_1"/>
<dbReference type="GO" id="GO:0005085">
    <property type="term" value="F:guanyl-nucleotide exchange factor activity"/>
    <property type="evidence" value="ECO:0007669"/>
    <property type="project" value="TreeGrafter"/>
</dbReference>
<evidence type="ECO:0000256" key="3">
    <source>
        <dbReference type="ARBA" id="ARBA00022927"/>
    </source>
</evidence>